<accession>A0A2N8ZES3</accession>
<gene>
    <name evidence="1" type="ORF">VTAP4600_A2438</name>
</gene>
<protein>
    <submittedName>
        <fullName evidence="1">Uncharacterized protein</fullName>
    </submittedName>
</protein>
<name>A0A2N8ZES3_9VIBR</name>
<dbReference type="OrthoDB" id="6893620at2"/>
<evidence type="ECO:0000313" key="1">
    <source>
        <dbReference type="EMBL" id="SON50417.1"/>
    </source>
</evidence>
<proteinExistence type="predicted"/>
<dbReference type="Proteomes" id="UP000235828">
    <property type="component" value="Chromosome A"/>
</dbReference>
<dbReference type="RefSeq" id="WP_102522904.1">
    <property type="nucleotide sequence ID" value="NZ_LT960611.1"/>
</dbReference>
<dbReference type="EMBL" id="LT960611">
    <property type="protein sequence ID" value="SON50417.1"/>
    <property type="molecule type" value="Genomic_DNA"/>
</dbReference>
<keyword evidence="2" id="KW-1185">Reference proteome</keyword>
<dbReference type="KEGG" id="vta:A2438"/>
<dbReference type="AlphaFoldDB" id="A0A2N8ZES3"/>
<sequence length="221" mass="25025">MNNQKTEDLFSQVRTAHRLLAAYYQRLLPTIEQLGKALELDFYVWQPKEFARPTRFTTSPFDGWQWDMLPALSTFYVFKNVKDVNQVRVGEYLVEIMIDSDTGVQSEVANGNQPDGIALPTSVEDAQSVLKVSVYTPFENQDCNWYYKVWNVCDHPFYSAEPKPKKDESGYPVVACGFELPLSALLEKEAVENIASKTREYIDAALAFAQSQAVTNEGAEA</sequence>
<reference evidence="1 2" key="1">
    <citation type="submission" date="2017-10" db="EMBL/GenBank/DDBJ databases">
        <authorList>
            <person name="Banno H."/>
            <person name="Chua N.-H."/>
        </authorList>
    </citation>
    <scope>NUCLEOTIDE SEQUENCE [LARGE SCALE GENOMIC DNA]</scope>
    <source>
        <strain evidence="1">Vibrio tapetis CECT4600</strain>
    </source>
</reference>
<evidence type="ECO:0000313" key="2">
    <source>
        <dbReference type="Proteomes" id="UP000235828"/>
    </source>
</evidence>
<organism evidence="1 2">
    <name type="scientific">Vibrio tapetis subsp. tapetis</name>
    <dbReference type="NCBI Taxonomy" id="1671868"/>
    <lineage>
        <taxon>Bacteria</taxon>
        <taxon>Pseudomonadati</taxon>
        <taxon>Pseudomonadota</taxon>
        <taxon>Gammaproteobacteria</taxon>
        <taxon>Vibrionales</taxon>
        <taxon>Vibrionaceae</taxon>
        <taxon>Vibrio</taxon>
    </lineage>
</organism>